<reference evidence="1 2" key="1">
    <citation type="submission" date="2020-08" db="EMBL/GenBank/DDBJ databases">
        <title>Genomic Encyclopedia of Type Strains, Phase IV (KMG-V): Genome sequencing to study the core and pangenomes of soil and plant-associated prokaryotes.</title>
        <authorList>
            <person name="Whitman W."/>
        </authorList>
    </citation>
    <scope>NUCLEOTIDE SEQUENCE [LARGE SCALE GENOMIC DNA]</scope>
    <source>
        <strain evidence="1 2">MP601</strain>
    </source>
</reference>
<proteinExistence type="predicted"/>
<organism evidence="1 2">
    <name type="scientific">Mucilaginibacter lappiensis</name>
    <dbReference type="NCBI Taxonomy" id="354630"/>
    <lineage>
        <taxon>Bacteria</taxon>
        <taxon>Pseudomonadati</taxon>
        <taxon>Bacteroidota</taxon>
        <taxon>Sphingobacteriia</taxon>
        <taxon>Sphingobacteriales</taxon>
        <taxon>Sphingobacteriaceae</taxon>
        <taxon>Mucilaginibacter</taxon>
    </lineage>
</organism>
<dbReference type="RefSeq" id="WP_183589170.1">
    <property type="nucleotide sequence ID" value="NZ_JACHCA010000014.1"/>
</dbReference>
<evidence type="ECO:0000313" key="1">
    <source>
        <dbReference type="EMBL" id="MBB6130347.1"/>
    </source>
</evidence>
<dbReference type="AlphaFoldDB" id="A0A841JHD2"/>
<name>A0A841JHD2_9SPHI</name>
<gene>
    <name evidence="1" type="ORF">HDF22_004487</name>
</gene>
<dbReference type="Proteomes" id="UP000548326">
    <property type="component" value="Unassembled WGS sequence"/>
</dbReference>
<accession>A0A841JHD2</accession>
<protein>
    <submittedName>
        <fullName evidence="1">Uncharacterized protein</fullName>
    </submittedName>
</protein>
<comment type="caution">
    <text evidence="1">The sequence shown here is derived from an EMBL/GenBank/DDBJ whole genome shotgun (WGS) entry which is preliminary data.</text>
</comment>
<dbReference type="EMBL" id="JACHCA010000014">
    <property type="protein sequence ID" value="MBB6130347.1"/>
    <property type="molecule type" value="Genomic_DNA"/>
</dbReference>
<evidence type="ECO:0000313" key="2">
    <source>
        <dbReference type="Proteomes" id="UP000548326"/>
    </source>
</evidence>
<sequence length="347" mass="39814">MYKKYLSFALFISILFFSGIVYSQSAYKNIPLPKNISSVNEEFSGMTMYSGRVYLEPQYGSHKETKLNGDFFLYSLLADSVGRVIDGKDTALTTYRAVRVKNLDKLPDSVKTYYEGFEAISIVNNTAYLSIETNDTYDYCFLLRGTLDTLQNTITIDPLHFATLKRPLRIYNAGFESVTWLPKEKKLLAYYEYNGMPGGGKGYLIDTSFQKAPQSVKVPFLYFRITDMTATQKDKIYGINYFWNGDYDAYLNNDQLKNQEESIKTTIPDLKDNITNSPDYLKKKSTSYGRIVMLKNRKDKHWKQVTSAFPAPKNNWEGIALYRDGALIVTDANRSSKQLTTFGYVKF</sequence>